<comment type="caution">
    <text evidence="1">The sequence shown here is derived from an EMBL/GenBank/DDBJ whole genome shotgun (WGS) entry which is preliminary data.</text>
</comment>
<dbReference type="Pfam" id="PF08843">
    <property type="entry name" value="AbiEii"/>
    <property type="match status" value="1"/>
</dbReference>
<sequence length="308" mass="34691">MDKNSHYYKQVQLLISVLPYVAKEKCFALKGGTAINLFIQDFPRLSVDIDLAYMQLEQRDEALVNVRSALSRIAEQISDAGIGKAELQLNRSDELRIIVTGQQAQIKIEVSPVMRGTLKAAIEMDLIESVEDEFGYASIAVVSLADLYGGKICAALDRQHPRDLFDIKLLLEHQGLSQGIDRAIFEGFIAYLLSHPRPIAEVMSPRLKDIKNSFIQEFNGMTAEPITVEELIAIPEKLIAALKIHFTQQDFDFLLSFKSGEPNWDLAPDSNIANLPAVKWKLININKMNEDKKIQAVDKLNQVLKQWL</sequence>
<evidence type="ECO:0000313" key="2">
    <source>
        <dbReference type="Proteomes" id="UP000243053"/>
    </source>
</evidence>
<organism evidence="1 2">
    <name type="scientific">Colwellia psychrerythraea</name>
    <name type="common">Vibrio psychroerythus</name>
    <dbReference type="NCBI Taxonomy" id="28229"/>
    <lineage>
        <taxon>Bacteria</taxon>
        <taxon>Pseudomonadati</taxon>
        <taxon>Pseudomonadota</taxon>
        <taxon>Gammaproteobacteria</taxon>
        <taxon>Alteromonadales</taxon>
        <taxon>Colwelliaceae</taxon>
        <taxon>Colwellia</taxon>
    </lineage>
</organism>
<gene>
    <name evidence="1" type="ORF">A9Q75_07825</name>
</gene>
<dbReference type="Proteomes" id="UP000243053">
    <property type="component" value="Unassembled WGS sequence"/>
</dbReference>
<reference evidence="2" key="1">
    <citation type="journal article" date="2017" name="Proc. Natl. Acad. Sci. U.S.A.">
        <title>Simulation of Deepwater Horizon oil plume reveals substrate specialization within a complex community of hydrocarbon degraders.</title>
        <authorList>
            <person name="Hu P."/>
            <person name="Dubinsky E.A."/>
            <person name="Probst A.J."/>
            <person name="Wang J."/>
            <person name="Sieber C.M.K."/>
            <person name="Tom L.M."/>
            <person name="Gardinali P."/>
            <person name="Banfield J.F."/>
            <person name="Atlas R.M."/>
            <person name="Andersen G.L."/>
        </authorList>
    </citation>
    <scope>NUCLEOTIDE SEQUENCE [LARGE SCALE GENOMIC DNA]</scope>
</reference>
<dbReference type="Gene3D" id="3.10.450.620">
    <property type="entry name" value="JHP933, nucleotidyltransferase-like core domain"/>
    <property type="match status" value="1"/>
</dbReference>
<protein>
    <recommendedName>
        <fullName evidence="3">Nucleotidyl transferase AbiEii/AbiGii toxin family protein</fullName>
    </recommendedName>
</protein>
<accession>A0A1Y5EL24</accession>
<dbReference type="EMBL" id="MAAF01000047">
    <property type="protein sequence ID" value="OUR81337.1"/>
    <property type="molecule type" value="Genomic_DNA"/>
</dbReference>
<dbReference type="AlphaFoldDB" id="A0A1Y5EL24"/>
<evidence type="ECO:0000313" key="1">
    <source>
        <dbReference type="EMBL" id="OUR81337.1"/>
    </source>
</evidence>
<evidence type="ECO:0008006" key="3">
    <source>
        <dbReference type="Google" id="ProtNLM"/>
    </source>
</evidence>
<name>A0A1Y5EL24_COLPS</name>
<dbReference type="InterPro" id="IPR014942">
    <property type="entry name" value="AbiEii"/>
</dbReference>
<proteinExistence type="predicted"/>